<dbReference type="AlphaFoldDB" id="A0A9P8RTR1"/>
<reference evidence="9" key="1">
    <citation type="submission" date="2021-03" db="EMBL/GenBank/DDBJ databases">
        <title>Comparative genomics and phylogenomic investigation of the class Geoglossomycetes provide insights into ecological specialization and systematics.</title>
        <authorList>
            <person name="Melie T."/>
            <person name="Pirro S."/>
            <person name="Miller A.N."/>
            <person name="Quandt A."/>
        </authorList>
    </citation>
    <scope>NUCLEOTIDE SEQUENCE</scope>
    <source>
        <strain evidence="9">CAQ_001_2017</strain>
    </source>
</reference>
<proteinExistence type="inferred from homology"/>
<dbReference type="EMBL" id="JAGHQM010000015">
    <property type="protein sequence ID" value="KAH0566338.1"/>
    <property type="molecule type" value="Genomic_DNA"/>
</dbReference>
<keyword evidence="10" id="KW-1185">Reference proteome</keyword>
<dbReference type="GO" id="GO:0006364">
    <property type="term" value="P:rRNA processing"/>
    <property type="evidence" value="ECO:0007669"/>
    <property type="project" value="TreeGrafter"/>
</dbReference>
<evidence type="ECO:0000256" key="7">
    <source>
        <dbReference type="ARBA" id="ARBA00022801"/>
    </source>
</evidence>
<dbReference type="GO" id="GO:0000172">
    <property type="term" value="C:ribonuclease MRP complex"/>
    <property type="evidence" value="ECO:0007669"/>
    <property type="project" value="InterPro"/>
</dbReference>
<comment type="subcellular location">
    <subcellularLocation>
        <location evidence="1">Nucleus</location>
    </subcellularLocation>
</comment>
<evidence type="ECO:0000256" key="1">
    <source>
        <dbReference type="ARBA" id="ARBA00004123"/>
    </source>
</evidence>
<dbReference type="InterPro" id="IPR023538">
    <property type="entry name" value="RNP1"/>
</dbReference>
<dbReference type="SUPFAM" id="SSF101744">
    <property type="entry name" value="Rof/RNase P subunit-like"/>
    <property type="match status" value="1"/>
</dbReference>
<evidence type="ECO:0000256" key="8">
    <source>
        <dbReference type="SAM" id="MobiDB-lite"/>
    </source>
</evidence>
<name>A0A9P8RTR1_9PEZI</name>
<evidence type="ECO:0000313" key="9">
    <source>
        <dbReference type="EMBL" id="KAH0566338.1"/>
    </source>
</evidence>
<keyword evidence="4" id="KW-0819">tRNA processing</keyword>
<evidence type="ECO:0000313" key="10">
    <source>
        <dbReference type="Proteomes" id="UP000750711"/>
    </source>
</evidence>
<dbReference type="GO" id="GO:0001682">
    <property type="term" value="P:tRNA 5'-leader removal"/>
    <property type="evidence" value="ECO:0007669"/>
    <property type="project" value="InterPro"/>
</dbReference>
<dbReference type="GO" id="GO:0005634">
    <property type="term" value="C:nucleus"/>
    <property type="evidence" value="ECO:0007669"/>
    <property type="project" value="UniProtKB-SubCell"/>
</dbReference>
<dbReference type="InterPro" id="IPR023534">
    <property type="entry name" value="Rof/RNase_P-like"/>
</dbReference>
<dbReference type="GO" id="GO:0016787">
    <property type="term" value="F:hydrolase activity"/>
    <property type="evidence" value="ECO:0007669"/>
    <property type="project" value="UniProtKB-KW"/>
</dbReference>
<comment type="caution">
    <text evidence="9">The sequence shown here is derived from an EMBL/GenBank/DDBJ whole genome shotgun (WGS) entry which is preliminary data.</text>
</comment>
<accession>A0A9P8RTR1</accession>
<dbReference type="Gene3D" id="2.30.30.210">
    <property type="entry name" value="Ribonuclease P/MRP, subunit p29"/>
    <property type="match status" value="1"/>
</dbReference>
<evidence type="ECO:0000256" key="2">
    <source>
        <dbReference type="ARBA" id="ARBA00006181"/>
    </source>
</evidence>
<evidence type="ECO:0000256" key="5">
    <source>
        <dbReference type="ARBA" id="ARBA00022722"/>
    </source>
</evidence>
<feature type="compositionally biased region" description="Basic residues" evidence="8">
    <location>
        <begin position="58"/>
        <end position="78"/>
    </location>
</feature>
<dbReference type="SMART" id="SM00538">
    <property type="entry name" value="POP4"/>
    <property type="match status" value="1"/>
</dbReference>
<evidence type="ECO:0000256" key="6">
    <source>
        <dbReference type="ARBA" id="ARBA00022759"/>
    </source>
</evidence>
<keyword evidence="3" id="KW-0963">Cytoplasm</keyword>
<sequence>MSATPRKPPPIARELLGKAFPPQDADRIFADKVLHRPLLLQPTAEVDPGAPTVDARTRRQQARAKARQLSRRRARQKPKPLSAREIRALRVHKIPPEARKYAIYEPIHRMWVGYMQELLGTQMPVTPAAVAKLVSAEFVGAEVQVVRCRCVSRVGIRGIVVKDTKFTFEIVTRKDELKSEFIPFALDLYPYPHLLAEINYPIEIPKEHAVFRFEIPRPERLGEDSTKERNLVFELHGSQFEHRSTDRANKKFKQHNLDDL</sequence>
<dbReference type="Proteomes" id="UP000750711">
    <property type="component" value="Unassembled WGS sequence"/>
</dbReference>
<comment type="similarity">
    <text evidence="2">Belongs to the eukaryotic/archaeal RNase P protein component 1 family.</text>
</comment>
<dbReference type="HAMAP" id="MF_00754">
    <property type="entry name" value="RNase_P_1"/>
    <property type="match status" value="1"/>
</dbReference>
<dbReference type="InterPro" id="IPR002730">
    <property type="entry name" value="Rpp29/RNP1"/>
</dbReference>
<organism evidence="9 10">
    <name type="scientific">Trichoglossum hirsutum</name>
    <dbReference type="NCBI Taxonomy" id="265104"/>
    <lineage>
        <taxon>Eukaryota</taxon>
        <taxon>Fungi</taxon>
        <taxon>Dikarya</taxon>
        <taxon>Ascomycota</taxon>
        <taxon>Pezizomycotina</taxon>
        <taxon>Geoglossomycetes</taxon>
        <taxon>Geoglossales</taxon>
        <taxon>Geoglossaceae</taxon>
        <taxon>Trichoglossum</taxon>
    </lineage>
</organism>
<evidence type="ECO:0000256" key="4">
    <source>
        <dbReference type="ARBA" id="ARBA00022694"/>
    </source>
</evidence>
<dbReference type="PANTHER" id="PTHR13348">
    <property type="entry name" value="RIBONUCLEASE P SUBUNIT P29"/>
    <property type="match status" value="1"/>
</dbReference>
<dbReference type="GO" id="GO:0030677">
    <property type="term" value="C:ribonuclease P complex"/>
    <property type="evidence" value="ECO:0007669"/>
    <property type="project" value="InterPro"/>
</dbReference>
<dbReference type="Pfam" id="PF01868">
    <property type="entry name" value="RNase_P-MRP_p29"/>
    <property type="match status" value="1"/>
</dbReference>
<feature type="region of interest" description="Disordered" evidence="8">
    <location>
        <begin position="44"/>
        <end position="81"/>
    </location>
</feature>
<keyword evidence="6" id="KW-0255">Endonuclease</keyword>
<dbReference type="GO" id="GO:0004519">
    <property type="term" value="F:endonuclease activity"/>
    <property type="evidence" value="ECO:0007669"/>
    <property type="project" value="UniProtKB-KW"/>
</dbReference>
<gene>
    <name evidence="9" type="ORF">GP486_000274</name>
</gene>
<dbReference type="PANTHER" id="PTHR13348:SF0">
    <property type="entry name" value="RIBONUCLEASE P PROTEIN SUBUNIT P29"/>
    <property type="match status" value="1"/>
</dbReference>
<protein>
    <submittedName>
        <fullName evidence="9">Uncharacterized protein</fullName>
    </submittedName>
</protein>
<dbReference type="InterPro" id="IPR016848">
    <property type="entry name" value="RNase_P/MRP_Rpp29-subunit"/>
</dbReference>
<dbReference type="GO" id="GO:0033204">
    <property type="term" value="F:ribonuclease P RNA binding"/>
    <property type="evidence" value="ECO:0007669"/>
    <property type="project" value="InterPro"/>
</dbReference>
<keyword evidence="5" id="KW-0540">Nuclease</keyword>
<evidence type="ECO:0000256" key="3">
    <source>
        <dbReference type="ARBA" id="ARBA00022490"/>
    </source>
</evidence>
<dbReference type="InterPro" id="IPR036980">
    <property type="entry name" value="RNase_P/MRP_Rpp29_sf"/>
</dbReference>
<keyword evidence="7" id="KW-0378">Hydrolase</keyword>